<reference evidence="2" key="1">
    <citation type="journal article" date="2014" name="Front. Microbiol.">
        <title>High frequency of phylogenetically diverse reductive dehalogenase-homologous genes in deep subseafloor sedimentary metagenomes.</title>
        <authorList>
            <person name="Kawai M."/>
            <person name="Futagami T."/>
            <person name="Toyoda A."/>
            <person name="Takaki Y."/>
            <person name="Nishi S."/>
            <person name="Hori S."/>
            <person name="Arai W."/>
            <person name="Tsubouchi T."/>
            <person name="Morono Y."/>
            <person name="Uchiyama I."/>
            <person name="Ito T."/>
            <person name="Fujiyama A."/>
            <person name="Inagaki F."/>
            <person name="Takami H."/>
        </authorList>
    </citation>
    <scope>NUCLEOTIDE SEQUENCE</scope>
    <source>
        <strain evidence="2">Expedition CK06-06</strain>
    </source>
</reference>
<dbReference type="AlphaFoldDB" id="X0ZQ57"/>
<name>X0ZQ57_9ZZZZ</name>
<accession>X0ZQ57</accession>
<sequence length="203" mass="23007">MNNYRRKLVIVIFSVIFLLSLIVVQSDGSSNPDNLFFEKKENINSLTGDFSDYGLDSDGDGRFDYLCINVGVNISQERELFYLDMELRSVIGNSLFIKRIHNSSLNLGRNTLSVRFNVFDPAEFDPSLNILQLNTSYRMDYVEFGYVGNSGATYFPINQMSGSFFITRVYNYTEFDSPESYTSSSMESKTTITSTTSSSKSIP</sequence>
<organism evidence="2">
    <name type="scientific">marine sediment metagenome</name>
    <dbReference type="NCBI Taxonomy" id="412755"/>
    <lineage>
        <taxon>unclassified sequences</taxon>
        <taxon>metagenomes</taxon>
        <taxon>ecological metagenomes</taxon>
    </lineage>
</organism>
<feature type="non-terminal residue" evidence="2">
    <location>
        <position position="203"/>
    </location>
</feature>
<proteinExistence type="predicted"/>
<evidence type="ECO:0000313" key="2">
    <source>
        <dbReference type="EMBL" id="GAG71860.1"/>
    </source>
</evidence>
<feature type="region of interest" description="Disordered" evidence="1">
    <location>
        <begin position="179"/>
        <end position="203"/>
    </location>
</feature>
<dbReference type="EMBL" id="BART01006947">
    <property type="protein sequence ID" value="GAG71860.1"/>
    <property type="molecule type" value="Genomic_DNA"/>
</dbReference>
<protein>
    <submittedName>
        <fullName evidence="2">Uncharacterized protein</fullName>
    </submittedName>
</protein>
<comment type="caution">
    <text evidence="2">The sequence shown here is derived from an EMBL/GenBank/DDBJ whole genome shotgun (WGS) entry which is preliminary data.</text>
</comment>
<evidence type="ECO:0000256" key="1">
    <source>
        <dbReference type="SAM" id="MobiDB-lite"/>
    </source>
</evidence>
<gene>
    <name evidence="2" type="ORF">S01H4_15849</name>
</gene>